<reference evidence="1" key="1">
    <citation type="submission" date="2020-05" db="EMBL/GenBank/DDBJ databases">
        <title>Large-scale comparative analyses of tick genomes elucidate their genetic diversity and vector capacities.</title>
        <authorList>
            <person name="Jia N."/>
            <person name="Wang J."/>
            <person name="Shi W."/>
            <person name="Du L."/>
            <person name="Sun Y."/>
            <person name="Zhan W."/>
            <person name="Jiang J."/>
            <person name="Wang Q."/>
            <person name="Zhang B."/>
            <person name="Ji P."/>
            <person name="Sakyi L.B."/>
            <person name="Cui X."/>
            <person name="Yuan T."/>
            <person name="Jiang B."/>
            <person name="Yang W."/>
            <person name="Lam T.T.-Y."/>
            <person name="Chang Q."/>
            <person name="Ding S."/>
            <person name="Wang X."/>
            <person name="Zhu J."/>
            <person name="Ruan X."/>
            <person name="Zhao L."/>
            <person name="Wei J."/>
            <person name="Que T."/>
            <person name="Du C."/>
            <person name="Cheng J."/>
            <person name="Dai P."/>
            <person name="Han X."/>
            <person name="Huang E."/>
            <person name="Gao Y."/>
            <person name="Liu J."/>
            <person name="Shao H."/>
            <person name="Ye R."/>
            <person name="Li L."/>
            <person name="Wei W."/>
            <person name="Wang X."/>
            <person name="Wang C."/>
            <person name="Yang T."/>
            <person name="Huo Q."/>
            <person name="Li W."/>
            <person name="Guo W."/>
            <person name="Chen H."/>
            <person name="Zhou L."/>
            <person name="Ni X."/>
            <person name="Tian J."/>
            <person name="Zhou Y."/>
            <person name="Sheng Y."/>
            <person name="Liu T."/>
            <person name="Pan Y."/>
            <person name="Xia L."/>
            <person name="Li J."/>
            <person name="Zhao F."/>
            <person name="Cao W."/>
        </authorList>
    </citation>
    <scope>NUCLEOTIDE SEQUENCE</scope>
    <source>
        <strain evidence="1">Hyas-2018</strain>
    </source>
</reference>
<evidence type="ECO:0000313" key="1">
    <source>
        <dbReference type="EMBL" id="KAH6935009.1"/>
    </source>
</evidence>
<gene>
    <name evidence="1" type="ORF">HPB50_002958</name>
</gene>
<dbReference type="EMBL" id="CM023483">
    <property type="protein sequence ID" value="KAH6935009.1"/>
    <property type="molecule type" value="Genomic_DNA"/>
</dbReference>
<dbReference type="Proteomes" id="UP000821845">
    <property type="component" value="Chromosome 3"/>
</dbReference>
<proteinExistence type="predicted"/>
<accession>A0ACB7SM65</accession>
<comment type="caution">
    <text evidence="1">The sequence shown here is derived from an EMBL/GenBank/DDBJ whole genome shotgun (WGS) entry which is preliminary data.</text>
</comment>
<protein>
    <submittedName>
        <fullName evidence="1">Uncharacterized protein</fullName>
    </submittedName>
</protein>
<organism evidence="1 2">
    <name type="scientific">Hyalomma asiaticum</name>
    <name type="common">Tick</name>
    <dbReference type="NCBI Taxonomy" id="266040"/>
    <lineage>
        <taxon>Eukaryota</taxon>
        <taxon>Metazoa</taxon>
        <taxon>Ecdysozoa</taxon>
        <taxon>Arthropoda</taxon>
        <taxon>Chelicerata</taxon>
        <taxon>Arachnida</taxon>
        <taxon>Acari</taxon>
        <taxon>Parasitiformes</taxon>
        <taxon>Ixodida</taxon>
        <taxon>Ixodoidea</taxon>
        <taxon>Ixodidae</taxon>
        <taxon>Hyalomminae</taxon>
        <taxon>Hyalomma</taxon>
    </lineage>
</organism>
<evidence type="ECO:0000313" key="2">
    <source>
        <dbReference type="Proteomes" id="UP000821845"/>
    </source>
</evidence>
<keyword evidence="2" id="KW-1185">Reference proteome</keyword>
<sequence>MSHYVFVYGTLKSSETNHRILTNPGNGRSTLLGQARTLKKWPLVLVSSYEIPCLLPCEGVGQEICGEVYQVDDQMLEVLDRLESHPDYYVRSLEDIELLAQPNSSTISNMEATTPTPLNECGDKRKAWIYFVRKFEKELLSLPTVTNYTRKPGIEWPEFIGDREQTKRFLDDFSSLGSLHTTMDPTDSGYQSAKCELPQDDKKSSDGSRRERAPTPRSSQGGSVVRRIGSGGRPATHAETSGAKAASSLAVSTRTSVTARLYRCCTVYGHWAASVEITRKLTTRSRVVCGASLAVIAVSLLTMALLSLLWPRVTPPRNACTTHACFAYSARLRASINSSVNPCASFTRFVCDGWQRNSHQLSVWEDQFHYVLDRLTQTLRYIDVPKTGQNEEQRAAAVYRSCDALLRGTSDQLAVVKAALADAGIVWPAVSKGADVLHTLLYSAVILGLDVIFYFNTIPLRGALEVVLHPGKSFVFVLTKHRRLKETRTKKHYFDILKASFDSDGANAVSYGQISDFDEPALNIMDVITETTSDSAISAAVGYNNTPEIGLTEEHWVAALRRINISVSRGVHLSTVRPEYLEAVLSIWKKLGSDTFHLHVSWWIVQVAALFSNRHLVLNFYEHDLERAHIYHGAFCITRAIFFSRRALFAKYNSDVTHSEVAARKVALAVRQAFFDRVSKWPYYDRNVTVVSDWNSVETVFYNIRQDKENQTSTDTSGLDMSDSLLKNWKLSASIRNPPEVDEMLTSIYQLRYYIQSYRRHDLELMPYALSFPLFDDTMPASLNYGGFGAQLASALGDIFLFSYDDTNKAPQVQALLGCMRSGPYGDVSDHWIYTSRAIGYAALVDAFKKRGLVATDQSVYGLENYSGEQLLFIALCYVACEGMKGVDGESVCNMPVQYLPEFAEAFNCVDGDKMKQSPTRCELP</sequence>
<name>A0ACB7SM65_HYAAI</name>